<feature type="region of interest" description="Disordered" evidence="1">
    <location>
        <begin position="58"/>
        <end position="84"/>
    </location>
</feature>
<sequence length="84" mass="9234">MSPLYSVVGVFMTHSWGIASLFIGTSTLHRIPMPALHTQEHGQHGVFLTNTTGIVTPSKRTRVRGNTTPAHNVTSTFWHARSAH</sequence>
<organism evidence="3 4">
    <name type="scientific">Favolaschia claudopus</name>
    <dbReference type="NCBI Taxonomy" id="2862362"/>
    <lineage>
        <taxon>Eukaryota</taxon>
        <taxon>Fungi</taxon>
        <taxon>Dikarya</taxon>
        <taxon>Basidiomycota</taxon>
        <taxon>Agaricomycotina</taxon>
        <taxon>Agaricomycetes</taxon>
        <taxon>Agaricomycetidae</taxon>
        <taxon>Agaricales</taxon>
        <taxon>Marasmiineae</taxon>
        <taxon>Mycenaceae</taxon>
        <taxon>Favolaschia</taxon>
    </lineage>
</organism>
<evidence type="ECO:0000256" key="2">
    <source>
        <dbReference type="SAM" id="Phobius"/>
    </source>
</evidence>
<keyword evidence="2" id="KW-0472">Membrane</keyword>
<dbReference type="EMBL" id="JAWWNJ010000012">
    <property type="protein sequence ID" value="KAK7043319.1"/>
    <property type="molecule type" value="Genomic_DNA"/>
</dbReference>
<evidence type="ECO:0000256" key="1">
    <source>
        <dbReference type="SAM" id="MobiDB-lite"/>
    </source>
</evidence>
<keyword evidence="2" id="KW-1133">Transmembrane helix</keyword>
<comment type="caution">
    <text evidence="3">The sequence shown here is derived from an EMBL/GenBank/DDBJ whole genome shotgun (WGS) entry which is preliminary data.</text>
</comment>
<gene>
    <name evidence="3" type="ORF">R3P38DRAFT_240100</name>
</gene>
<keyword evidence="4" id="KW-1185">Reference proteome</keyword>
<keyword evidence="2" id="KW-0812">Transmembrane</keyword>
<feature type="compositionally biased region" description="Polar residues" evidence="1">
    <location>
        <begin position="64"/>
        <end position="77"/>
    </location>
</feature>
<dbReference type="Proteomes" id="UP001362999">
    <property type="component" value="Unassembled WGS sequence"/>
</dbReference>
<name>A0AAW0CZF4_9AGAR</name>
<evidence type="ECO:0000313" key="3">
    <source>
        <dbReference type="EMBL" id="KAK7043319.1"/>
    </source>
</evidence>
<accession>A0AAW0CZF4</accession>
<evidence type="ECO:0000313" key="4">
    <source>
        <dbReference type="Proteomes" id="UP001362999"/>
    </source>
</evidence>
<reference evidence="3 4" key="1">
    <citation type="journal article" date="2024" name="J Genomics">
        <title>Draft genome sequencing and assembly of Favolaschia claudopus CIRM-BRFM 2984 isolated from oak limbs.</title>
        <authorList>
            <person name="Navarro D."/>
            <person name="Drula E."/>
            <person name="Chaduli D."/>
            <person name="Cazenave R."/>
            <person name="Ahrendt S."/>
            <person name="Wang J."/>
            <person name="Lipzen A."/>
            <person name="Daum C."/>
            <person name="Barry K."/>
            <person name="Grigoriev I.V."/>
            <person name="Favel A."/>
            <person name="Rosso M.N."/>
            <person name="Martin F."/>
        </authorList>
    </citation>
    <scope>NUCLEOTIDE SEQUENCE [LARGE SCALE GENOMIC DNA]</scope>
    <source>
        <strain evidence="3 4">CIRM-BRFM 2984</strain>
    </source>
</reference>
<protein>
    <recommendedName>
        <fullName evidence="5">Secreted protein</fullName>
    </recommendedName>
</protein>
<evidence type="ECO:0008006" key="5">
    <source>
        <dbReference type="Google" id="ProtNLM"/>
    </source>
</evidence>
<feature type="transmembrane region" description="Helical" evidence="2">
    <location>
        <begin position="6"/>
        <end position="24"/>
    </location>
</feature>
<dbReference type="AlphaFoldDB" id="A0AAW0CZF4"/>
<proteinExistence type="predicted"/>